<evidence type="ECO:0000313" key="3">
    <source>
        <dbReference type="EMBL" id="SKC60214.1"/>
    </source>
</evidence>
<feature type="transmembrane region" description="Helical" evidence="1">
    <location>
        <begin position="184"/>
        <end position="208"/>
    </location>
</feature>
<evidence type="ECO:0000259" key="2">
    <source>
        <dbReference type="PROSITE" id="PS50887"/>
    </source>
</evidence>
<evidence type="ECO:0000313" key="4">
    <source>
        <dbReference type="Proteomes" id="UP000190857"/>
    </source>
</evidence>
<sequence length="393" mass="41735">MNLDLNTLLVVNGLVVVLCGVSFVLNTALRRNDPVGRLWSIAFVMGMLTALSYAVWGSIPDAWWAVAIGNAAFVTSIGAMWSGARVFNGRRSWFFIVGIAALLVAANAVLYGPNGGDWAGGESQLGGVALFAALGGIETLRGRLNDKINARILSAVLWTVAVFYGTRLAVFLTLGPLSDVFQTYFNTLITTFVATLLTLSAALSMSILRAEWSSQRPGGFLGRGRGSADEAQFSMGVLSDGAFARGAEDRVERARMQKQPIAMIGAEVDNLTDLNNAFSRSLGDQAIARFAAALREQAPLSAIIGHNGGGRFTILAIINHEREVQPLIERVQTALVDQPLDRVTGIRISASFGVATTTRGPADYATLSDQVKAALRAAKAAGGNRSQSFAALR</sequence>
<feature type="domain" description="GGDEF" evidence="2">
    <location>
        <begin position="259"/>
        <end position="391"/>
    </location>
</feature>
<keyword evidence="4" id="KW-1185">Reference proteome</keyword>
<feature type="transmembrane region" description="Helical" evidence="1">
    <location>
        <begin position="93"/>
        <end position="111"/>
    </location>
</feature>
<evidence type="ECO:0000256" key="1">
    <source>
        <dbReference type="SAM" id="Phobius"/>
    </source>
</evidence>
<dbReference type="PANTHER" id="PTHR45138">
    <property type="entry name" value="REGULATORY COMPONENTS OF SENSORY TRANSDUCTION SYSTEM"/>
    <property type="match status" value="1"/>
</dbReference>
<keyword evidence="1" id="KW-0812">Transmembrane</keyword>
<dbReference type="PROSITE" id="PS50887">
    <property type="entry name" value="GGDEF"/>
    <property type="match status" value="1"/>
</dbReference>
<dbReference type="NCBIfam" id="TIGR00254">
    <property type="entry name" value="GGDEF"/>
    <property type="match status" value="1"/>
</dbReference>
<dbReference type="InterPro" id="IPR000160">
    <property type="entry name" value="GGDEF_dom"/>
</dbReference>
<dbReference type="GO" id="GO:0043709">
    <property type="term" value="P:cell adhesion involved in single-species biofilm formation"/>
    <property type="evidence" value="ECO:0007669"/>
    <property type="project" value="TreeGrafter"/>
</dbReference>
<feature type="transmembrane region" description="Helical" evidence="1">
    <location>
        <begin position="38"/>
        <end position="56"/>
    </location>
</feature>
<gene>
    <name evidence="3" type="ORF">SAMN06309945_2032</name>
</gene>
<dbReference type="GO" id="GO:0005886">
    <property type="term" value="C:plasma membrane"/>
    <property type="evidence" value="ECO:0007669"/>
    <property type="project" value="TreeGrafter"/>
</dbReference>
<dbReference type="InterPro" id="IPR050469">
    <property type="entry name" value="Diguanylate_Cyclase"/>
</dbReference>
<keyword evidence="1" id="KW-0472">Membrane</keyword>
<reference evidence="3 4" key="1">
    <citation type="submission" date="2017-02" db="EMBL/GenBank/DDBJ databases">
        <authorList>
            <person name="Peterson S.W."/>
        </authorList>
    </citation>
    <scope>NUCLEOTIDE SEQUENCE [LARGE SCALE GENOMIC DNA]</scope>
    <source>
        <strain evidence="3 4">VKM Ac-2059</strain>
    </source>
</reference>
<organism evidence="3 4">
    <name type="scientific">Okibacterium fritillariae</name>
    <dbReference type="NCBI Taxonomy" id="123320"/>
    <lineage>
        <taxon>Bacteria</taxon>
        <taxon>Bacillati</taxon>
        <taxon>Actinomycetota</taxon>
        <taxon>Actinomycetes</taxon>
        <taxon>Micrococcales</taxon>
        <taxon>Microbacteriaceae</taxon>
        <taxon>Okibacterium</taxon>
    </lineage>
</organism>
<dbReference type="GO" id="GO:0052621">
    <property type="term" value="F:diguanylate cyclase activity"/>
    <property type="evidence" value="ECO:0007669"/>
    <property type="project" value="TreeGrafter"/>
</dbReference>
<dbReference type="AlphaFoldDB" id="A0A1T5K9A6"/>
<keyword evidence="1" id="KW-1133">Transmembrane helix</keyword>
<dbReference type="PANTHER" id="PTHR45138:SF9">
    <property type="entry name" value="DIGUANYLATE CYCLASE DGCM-RELATED"/>
    <property type="match status" value="1"/>
</dbReference>
<dbReference type="InterPro" id="IPR043128">
    <property type="entry name" value="Rev_trsase/Diguanyl_cyclase"/>
</dbReference>
<dbReference type="STRING" id="123320.SAMN06309945_2032"/>
<dbReference type="InterPro" id="IPR029787">
    <property type="entry name" value="Nucleotide_cyclase"/>
</dbReference>
<name>A0A1T5K9A6_9MICO</name>
<protein>
    <submittedName>
        <fullName evidence="3">Diguanylate cyclase (GGDEF) domain-containing protein</fullName>
    </submittedName>
</protein>
<feature type="transmembrane region" description="Helical" evidence="1">
    <location>
        <begin position="62"/>
        <end position="81"/>
    </location>
</feature>
<dbReference type="Pfam" id="PF00990">
    <property type="entry name" value="GGDEF"/>
    <property type="match status" value="1"/>
</dbReference>
<dbReference type="SMART" id="SM00267">
    <property type="entry name" value="GGDEF"/>
    <property type="match status" value="1"/>
</dbReference>
<dbReference type="GO" id="GO:1902201">
    <property type="term" value="P:negative regulation of bacterial-type flagellum-dependent cell motility"/>
    <property type="evidence" value="ECO:0007669"/>
    <property type="project" value="TreeGrafter"/>
</dbReference>
<dbReference type="EMBL" id="FUZP01000002">
    <property type="protein sequence ID" value="SKC60214.1"/>
    <property type="molecule type" value="Genomic_DNA"/>
</dbReference>
<dbReference type="SUPFAM" id="SSF55073">
    <property type="entry name" value="Nucleotide cyclase"/>
    <property type="match status" value="1"/>
</dbReference>
<dbReference type="Gene3D" id="3.30.70.270">
    <property type="match status" value="1"/>
</dbReference>
<accession>A0A1T5K9A6</accession>
<dbReference type="OrthoDB" id="5115878at2"/>
<feature type="transmembrane region" description="Helical" evidence="1">
    <location>
        <begin position="6"/>
        <end position="26"/>
    </location>
</feature>
<feature type="transmembrane region" description="Helical" evidence="1">
    <location>
        <begin position="123"/>
        <end position="140"/>
    </location>
</feature>
<proteinExistence type="predicted"/>
<dbReference type="Proteomes" id="UP000190857">
    <property type="component" value="Unassembled WGS sequence"/>
</dbReference>
<feature type="transmembrane region" description="Helical" evidence="1">
    <location>
        <begin position="152"/>
        <end position="172"/>
    </location>
</feature>
<dbReference type="RefSeq" id="WP_079728108.1">
    <property type="nucleotide sequence ID" value="NZ_FUZP01000002.1"/>
</dbReference>